<comment type="caution">
    <text evidence="1">The sequence shown here is derived from an EMBL/GenBank/DDBJ whole genome shotgun (WGS) entry which is preliminary data.</text>
</comment>
<gene>
    <name evidence="1" type="ORF">EI77_02305</name>
</gene>
<accession>A0A4V3FFK9</accession>
<dbReference type="Proteomes" id="UP000295662">
    <property type="component" value="Unassembled WGS sequence"/>
</dbReference>
<organism evidence="1 2">
    <name type="scientific">Prosthecobacter fusiformis</name>
    <dbReference type="NCBI Taxonomy" id="48464"/>
    <lineage>
        <taxon>Bacteria</taxon>
        <taxon>Pseudomonadati</taxon>
        <taxon>Verrucomicrobiota</taxon>
        <taxon>Verrucomicrobiia</taxon>
        <taxon>Verrucomicrobiales</taxon>
        <taxon>Verrucomicrobiaceae</taxon>
        <taxon>Prosthecobacter</taxon>
    </lineage>
</organism>
<evidence type="ECO:0000313" key="1">
    <source>
        <dbReference type="EMBL" id="TDU71183.1"/>
    </source>
</evidence>
<sequence length="91" mass="10618">METINTFFEITDKSLHNHGYAWASGYGPLEENSMKFLHPSQLERNREYWKINNEVPENGVRVQIIDRMGGAFRLGLWRGAYAFNIRGLIIM</sequence>
<reference evidence="1 2" key="1">
    <citation type="submission" date="2019-03" db="EMBL/GenBank/DDBJ databases">
        <title>Genomic Encyclopedia of Archaeal and Bacterial Type Strains, Phase II (KMG-II): from individual species to whole genera.</title>
        <authorList>
            <person name="Goeker M."/>
        </authorList>
    </citation>
    <scope>NUCLEOTIDE SEQUENCE [LARGE SCALE GENOMIC DNA]</scope>
    <source>
        <strain evidence="1 2">ATCC 25309</strain>
    </source>
</reference>
<protein>
    <submittedName>
        <fullName evidence="1">Uncharacterized protein</fullName>
    </submittedName>
</protein>
<keyword evidence="2" id="KW-1185">Reference proteome</keyword>
<name>A0A4V3FFK9_9BACT</name>
<dbReference type="RefSeq" id="WP_133795360.1">
    <property type="nucleotide sequence ID" value="NZ_SOCA01000003.1"/>
</dbReference>
<evidence type="ECO:0000313" key="2">
    <source>
        <dbReference type="Proteomes" id="UP000295662"/>
    </source>
</evidence>
<dbReference type="AlphaFoldDB" id="A0A4V3FFK9"/>
<proteinExistence type="predicted"/>
<dbReference type="EMBL" id="SOCA01000003">
    <property type="protein sequence ID" value="TDU71183.1"/>
    <property type="molecule type" value="Genomic_DNA"/>
</dbReference>